<dbReference type="InterPro" id="IPR012349">
    <property type="entry name" value="Split_barrel_FMN-bd"/>
</dbReference>
<organism evidence="2 3">
    <name type="scientific">Halovivax cerinus</name>
    <dbReference type="NCBI Taxonomy" id="1487865"/>
    <lineage>
        <taxon>Archaea</taxon>
        <taxon>Methanobacteriati</taxon>
        <taxon>Methanobacteriota</taxon>
        <taxon>Stenosarchaea group</taxon>
        <taxon>Halobacteria</taxon>
        <taxon>Halobacteriales</taxon>
        <taxon>Natrialbaceae</taxon>
        <taxon>Halovivax</taxon>
    </lineage>
</organism>
<dbReference type="Proteomes" id="UP001595846">
    <property type="component" value="Unassembled WGS sequence"/>
</dbReference>
<proteinExistence type="predicted"/>
<dbReference type="RefSeq" id="WP_256530743.1">
    <property type="nucleotide sequence ID" value="NZ_CP101824.1"/>
</dbReference>
<dbReference type="GeneID" id="73903439"/>
<dbReference type="Gene3D" id="2.30.110.10">
    <property type="entry name" value="Electron Transport, Fmn-binding Protein, Chain A"/>
    <property type="match status" value="1"/>
</dbReference>
<dbReference type="SUPFAM" id="SSF50475">
    <property type="entry name" value="FMN-binding split barrel"/>
    <property type="match status" value="1"/>
</dbReference>
<evidence type="ECO:0000256" key="1">
    <source>
        <dbReference type="ARBA" id="ARBA00023002"/>
    </source>
</evidence>
<dbReference type="GO" id="GO:0016491">
    <property type="term" value="F:oxidoreductase activity"/>
    <property type="evidence" value="ECO:0007669"/>
    <property type="project" value="UniProtKB-KW"/>
</dbReference>
<dbReference type="PANTHER" id="PTHR35176">
    <property type="entry name" value="HEME OXYGENASE HI_0854-RELATED"/>
    <property type="match status" value="1"/>
</dbReference>
<name>A0ABD5NME6_9EURY</name>
<protein>
    <submittedName>
        <fullName evidence="2">Pyridoxamine 5'-phosphate oxidase family protein</fullName>
    </submittedName>
</protein>
<keyword evidence="1" id="KW-0560">Oxidoreductase</keyword>
<gene>
    <name evidence="2" type="ORF">ACFOUR_06675</name>
</gene>
<comment type="caution">
    <text evidence="2">The sequence shown here is derived from an EMBL/GenBank/DDBJ whole genome shotgun (WGS) entry which is preliminary data.</text>
</comment>
<reference evidence="2 3" key="1">
    <citation type="journal article" date="2019" name="Int. J. Syst. Evol. Microbiol.">
        <title>The Global Catalogue of Microorganisms (GCM) 10K type strain sequencing project: providing services to taxonomists for standard genome sequencing and annotation.</title>
        <authorList>
            <consortium name="The Broad Institute Genomics Platform"/>
            <consortium name="The Broad Institute Genome Sequencing Center for Infectious Disease"/>
            <person name="Wu L."/>
            <person name="Ma J."/>
        </authorList>
    </citation>
    <scope>NUCLEOTIDE SEQUENCE [LARGE SCALE GENOMIC DNA]</scope>
    <source>
        <strain evidence="2 3">IBRC-M 10256</strain>
    </source>
</reference>
<dbReference type="EMBL" id="JBHSAQ010000002">
    <property type="protein sequence ID" value="MFC3958056.1"/>
    <property type="molecule type" value="Genomic_DNA"/>
</dbReference>
<sequence length="154" mass="17342">MTEFRGPWTAGDVENFLQETTIPIRLATTRPDDSLWVVTLWYRYRDGAFECATQADADVVGFLRNEPSVAVDVSTNRVPYRGIRGNGTATISTDGARETLRDLVVRYLGDTDSSLAKRLLDDEREEVRIQIEPATVYSWDYGARMRDVSTADAD</sequence>
<dbReference type="AlphaFoldDB" id="A0ABD5NME6"/>
<evidence type="ECO:0000313" key="3">
    <source>
        <dbReference type="Proteomes" id="UP001595846"/>
    </source>
</evidence>
<evidence type="ECO:0000313" key="2">
    <source>
        <dbReference type="EMBL" id="MFC3958056.1"/>
    </source>
</evidence>
<accession>A0ABD5NME6</accession>
<dbReference type="InterPro" id="IPR052019">
    <property type="entry name" value="F420H2_bilvrd_red/Heme_oxyg"/>
</dbReference>
<keyword evidence="3" id="KW-1185">Reference proteome</keyword>
<dbReference type="PANTHER" id="PTHR35176:SF6">
    <property type="entry name" value="HEME OXYGENASE HI_0854-RELATED"/>
    <property type="match status" value="1"/>
</dbReference>